<keyword evidence="2" id="KW-0808">Transferase</keyword>
<evidence type="ECO:0000313" key="3">
    <source>
        <dbReference type="Proteomes" id="UP000078504"/>
    </source>
</evidence>
<dbReference type="Gene3D" id="3.40.630.30">
    <property type="match status" value="1"/>
</dbReference>
<reference evidence="2 3" key="1">
    <citation type="submission" date="2016-04" db="EMBL/GenBank/DDBJ databases">
        <title>ATOL: Assembling a taxonomically balanced genome-scale reconstruction of the evolutionary history of the Enterobacteriaceae.</title>
        <authorList>
            <person name="Plunkett G.III."/>
            <person name="Neeno-Eckwall E.C."/>
            <person name="Glasner J.D."/>
            <person name="Perna N.T."/>
        </authorList>
    </citation>
    <scope>NUCLEOTIDE SEQUENCE [LARGE SCALE GENOMIC DNA]</scope>
    <source>
        <strain evidence="2 3">ATCC 51604</strain>
    </source>
</reference>
<dbReference type="AlphaFoldDB" id="A0A1B7HM26"/>
<dbReference type="CDD" id="cd04301">
    <property type="entry name" value="NAT_SF"/>
    <property type="match status" value="1"/>
</dbReference>
<dbReference type="InterPro" id="IPR000182">
    <property type="entry name" value="GNAT_dom"/>
</dbReference>
<feature type="domain" description="N-acetyltransferase" evidence="1">
    <location>
        <begin position="1"/>
        <end position="155"/>
    </location>
</feature>
<dbReference type="InterPro" id="IPR016181">
    <property type="entry name" value="Acyl_CoA_acyltransferase"/>
</dbReference>
<evidence type="ECO:0000313" key="2">
    <source>
        <dbReference type="EMBL" id="OAT16667.1"/>
    </source>
</evidence>
<name>A0A1B7HM26_9ENTR</name>
<proteinExistence type="predicted"/>
<dbReference type="SUPFAM" id="SSF55729">
    <property type="entry name" value="Acyl-CoA N-acyltransferases (Nat)"/>
    <property type="match status" value="1"/>
</dbReference>
<organism evidence="2 3">
    <name type="scientific">Buttiauxella gaviniae ATCC 51604</name>
    <dbReference type="NCBI Taxonomy" id="1354253"/>
    <lineage>
        <taxon>Bacteria</taxon>
        <taxon>Pseudomonadati</taxon>
        <taxon>Pseudomonadota</taxon>
        <taxon>Gammaproteobacteria</taxon>
        <taxon>Enterobacterales</taxon>
        <taxon>Enterobacteriaceae</taxon>
        <taxon>Buttiauxella</taxon>
    </lineage>
</organism>
<evidence type="ECO:0000259" key="1">
    <source>
        <dbReference type="PROSITE" id="PS51186"/>
    </source>
</evidence>
<dbReference type="EMBL" id="LXEP01000050">
    <property type="protein sequence ID" value="OAT16667.1"/>
    <property type="molecule type" value="Genomic_DNA"/>
</dbReference>
<accession>A0A1B7HM26</accession>
<comment type="caution">
    <text evidence="2">The sequence shown here is derived from an EMBL/GenBank/DDBJ whole genome shotgun (WGS) entry which is preliminary data.</text>
</comment>
<dbReference type="Pfam" id="PF13508">
    <property type="entry name" value="Acetyltransf_7"/>
    <property type="match status" value="1"/>
</dbReference>
<protein>
    <submittedName>
        <fullName evidence="2">Acyl-CoA N-acyltransferase</fullName>
    </submittedName>
</protein>
<dbReference type="GO" id="GO:0016747">
    <property type="term" value="F:acyltransferase activity, transferring groups other than amino-acyl groups"/>
    <property type="evidence" value="ECO:0007669"/>
    <property type="project" value="InterPro"/>
</dbReference>
<gene>
    <name evidence="2" type="ORF">M977_04577</name>
</gene>
<keyword evidence="2" id="KW-0012">Acyltransferase</keyword>
<sequence length="161" mass="17938">MLIKAAIITDANELERIYTLSFESNASYFPADMEDDEGDSEDEFSCESEISMPGKCVLGFWVANHLIGGAVISRAVHEANLLEKLFILPEEQGKGYGHRAWLEIEKMQPCKEGWKLRTPTSLINNVGFYVNKCGFSIISVEDLGNDGVGMFVFYKPTSSNL</sequence>
<dbReference type="PATRIC" id="fig|1354253.4.peg.4709"/>
<dbReference type="RefSeq" id="WP_064519194.1">
    <property type="nucleotide sequence ID" value="NZ_LXEP01000050.1"/>
</dbReference>
<dbReference type="Proteomes" id="UP000078504">
    <property type="component" value="Unassembled WGS sequence"/>
</dbReference>
<dbReference type="PROSITE" id="PS51186">
    <property type="entry name" value="GNAT"/>
    <property type="match status" value="1"/>
</dbReference>